<feature type="region of interest" description="Disordered" evidence="1">
    <location>
        <begin position="384"/>
        <end position="407"/>
    </location>
</feature>
<gene>
    <name evidence="2" type="ORF">L798_05734</name>
</gene>
<organism evidence="2 3">
    <name type="scientific">Zootermopsis nevadensis</name>
    <name type="common">Dampwood termite</name>
    <dbReference type="NCBI Taxonomy" id="136037"/>
    <lineage>
        <taxon>Eukaryota</taxon>
        <taxon>Metazoa</taxon>
        <taxon>Ecdysozoa</taxon>
        <taxon>Arthropoda</taxon>
        <taxon>Hexapoda</taxon>
        <taxon>Insecta</taxon>
        <taxon>Pterygota</taxon>
        <taxon>Neoptera</taxon>
        <taxon>Polyneoptera</taxon>
        <taxon>Dictyoptera</taxon>
        <taxon>Blattodea</taxon>
        <taxon>Blattoidea</taxon>
        <taxon>Termitoidae</taxon>
        <taxon>Termopsidae</taxon>
        <taxon>Zootermopsis</taxon>
    </lineage>
</organism>
<dbReference type="EMBL" id="KK852626">
    <property type="protein sequence ID" value="KDR19908.1"/>
    <property type="molecule type" value="Genomic_DNA"/>
</dbReference>
<keyword evidence="3" id="KW-1185">Reference proteome</keyword>
<evidence type="ECO:0000256" key="1">
    <source>
        <dbReference type="SAM" id="MobiDB-lite"/>
    </source>
</evidence>
<feature type="region of interest" description="Disordered" evidence="1">
    <location>
        <begin position="761"/>
        <end position="790"/>
    </location>
</feature>
<feature type="compositionally biased region" description="Basic and acidic residues" evidence="1">
    <location>
        <begin position="392"/>
        <end position="404"/>
    </location>
</feature>
<dbReference type="AlphaFoldDB" id="A0A067RAY5"/>
<proteinExistence type="predicted"/>
<sequence length="1119" mass="127207">MTSTEEQNEENYLPHRHMEMDVLMQEICQSIGNFTLTSEAPDGEMQQQQDEDTDIEDVTMVCSSRNIVLLEGNFTNTETLKNTPFINDKTLFGESNSCQCNEMECSGNIISEVPEYVSVTSTATTMCERKGPLDTCKDAYARVKGQECLRDHKLEEVNYKINEVKTHRESQTHNKHYLSNYLGNEYSSMTEQPAFNTNVNRQQETNKTDVRNSCTSIENIPEQVKSTLQSHSARVDYSIRNKTEISEPNQETLEGALKVLANTVGVTKAPDADTQHQIMIGNDLRDKSSLVLPCDSKLAHENIHVTFQPLKKMVANDDFTAGSVGNILPKTENSDNEFQFHGGSEHADTERTIFHQQITYRNRNSITTSRRLKASPEAANSLLSLNSSNENHATDESEYHKENENSPNMVRSLKRPKVICRVLPLEVMSHVKREISPSALSNTNTDFKKISSVLQCTSNKNNISCVEEWTITERHPMVQHSSHVGRVTNSVPQVTSDRPPSRAISLPQPDVITTDTDILRPLVAQEIDPEVRLAETGSDNELSNKADMYVDNITINLSENIFCVKNKTECLKRPLLVRNSTETSFKNLHEVSATACYRDDACKIKDNYLTKQETEAEIPEMSNANSTNLVTAKSSMGSIYAGDDYEIVHPADYSVKKGMEFKLSDKIQNCATVTESNATKCYIRVVLMKHRPNVQHLPTFDYIDGFPTPMRLTRKKVNWDKKLIKQKDVTVQRERFERSVALNSIKYPTFCKSDVSHWSTNRRRASVRKSGTANERKQASDKTVSRNESHSEVIPFRNQWKFPSHDTCNENAVAQWRIYGNDLVGTQNVRNKLLMYDSINITKQKLTKVSDSVTRVKFEGKFSICGNQKGTDQYDDGDDEVTSSYKFHNDEVTEHNIKSPAGINPNFVHRTSLISLQNMTLHMLSNIIFDHEVHLNCKTVNILFETGQQKEQLANNTINKQLQTLNGDGTNTAPSEIDNCNLNKMGAVKLQRSENKTYRAVLVYITDDGYIIPEPQKKLSIASQNTPINNKNSQAESKNRAELFVEQNTDMQYITEKSVPNQHDDNPTVQQLICNQETEKCAQRRMSKEDARTERKLRFQRAKLFFQKHEQNKLDKPHI</sequence>
<reference evidence="2 3" key="1">
    <citation type="journal article" date="2014" name="Nat. Commun.">
        <title>Molecular traces of alternative social organization in a termite genome.</title>
        <authorList>
            <person name="Terrapon N."/>
            <person name="Li C."/>
            <person name="Robertson H.M."/>
            <person name="Ji L."/>
            <person name="Meng X."/>
            <person name="Booth W."/>
            <person name="Chen Z."/>
            <person name="Childers C.P."/>
            <person name="Glastad K.M."/>
            <person name="Gokhale K."/>
            <person name="Gowin J."/>
            <person name="Gronenberg W."/>
            <person name="Hermansen R.A."/>
            <person name="Hu H."/>
            <person name="Hunt B.G."/>
            <person name="Huylmans A.K."/>
            <person name="Khalil S.M."/>
            <person name="Mitchell R.D."/>
            <person name="Munoz-Torres M.C."/>
            <person name="Mustard J.A."/>
            <person name="Pan H."/>
            <person name="Reese J.T."/>
            <person name="Scharf M.E."/>
            <person name="Sun F."/>
            <person name="Vogel H."/>
            <person name="Xiao J."/>
            <person name="Yang W."/>
            <person name="Yang Z."/>
            <person name="Yang Z."/>
            <person name="Zhou J."/>
            <person name="Zhu J."/>
            <person name="Brent C.S."/>
            <person name="Elsik C.G."/>
            <person name="Goodisman M.A."/>
            <person name="Liberles D.A."/>
            <person name="Roe R.M."/>
            <person name="Vargo E.L."/>
            <person name="Vilcinskas A."/>
            <person name="Wang J."/>
            <person name="Bornberg-Bauer E."/>
            <person name="Korb J."/>
            <person name="Zhang G."/>
            <person name="Liebig J."/>
        </authorList>
    </citation>
    <scope>NUCLEOTIDE SEQUENCE [LARGE SCALE GENOMIC DNA]</scope>
    <source>
        <tissue evidence="2">Whole organism</tissue>
    </source>
</reference>
<dbReference type="Proteomes" id="UP000027135">
    <property type="component" value="Unassembled WGS sequence"/>
</dbReference>
<protein>
    <submittedName>
        <fullName evidence="2">Uncharacterized protein</fullName>
    </submittedName>
</protein>
<accession>A0A067RAY5</accession>
<evidence type="ECO:0000313" key="3">
    <source>
        <dbReference type="Proteomes" id="UP000027135"/>
    </source>
</evidence>
<evidence type="ECO:0000313" key="2">
    <source>
        <dbReference type="EMBL" id="KDR19908.1"/>
    </source>
</evidence>
<feature type="compositionally biased region" description="Basic and acidic residues" evidence="1">
    <location>
        <begin position="774"/>
        <end position="790"/>
    </location>
</feature>
<dbReference type="InParanoid" id="A0A067RAY5"/>
<name>A0A067RAY5_ZOONE</name>